<evidence type="ECO:0000313" key="1">
    <source>
        <dbReference type="EMBL" id="KAK4887814.1"/>
    </source>
</evidence>
<reference evidence="2" key="1">
    <citation type="submission" date="2023-01" db="EMBL/GenBank/DDBJ databases">
        <title>Key to firefly adult light organ development and bioluminescence: homeobox transcription factors regulate luciferase expression and transportation to peroxisome.</title>
        <authorList>
            <person name="Fu X."/>
        </authorList>
    </citation>
    <scope>NUCLEOTIDE SEQUENCE [LARGE SCALE GENOMIC DNA]</scope>
</reference>
<accession>A0AAN7PJ90</accession>
<dbReference type="AlphaFoldDB" id="A0AAN7PJ90"/>
<keyword evidence="2" id="KW-1185">Reference proteome</keyword>
<gene>
    <name evidence="1" type="ORF">RN001_004085</name>
</gene>
<organism evidence="1 2">
    <name type="scientific">Aquatica leii</name>
    <dbReference type="NCBI Taxonomy" id="1421715"/>
    <lineage>
        <taxon>Eukaryota</taxon>
        <taxon>Metazoa</taxon>
        <taxon>Ecdysozoa</taxon>
        <taxon>Arthropoda</taxon>
        <taxon>Hexapoda</taxon>
        <taxon>Insecta</taxon>
        <taxon>Pterygota</taxon>
        <taxon>Neoptera</taxon>
        <taxon>Endopterygota</taxon>
        <taxon>Coleoptera</taxon>
        <taxon>Polyphaga</taxon>
        <taxon>Elateriformia</taxon>
        <taxon>Elateroidea</taxon>
        <taxon>Lampyridae</taxon>
        <taxon>Luciolinae</taxon>
        <taxon>Aquatica</taxon>
    </lineage>
</organism>
<proteinExistence type="predicted"/>
<sequence length="194" mass="22359">MESSPESEYIYNIIGIFHVNHTPSYKNYIIKKFHVILQVTSCGFEINVDKFEKYALDTARRYVLLYPWYYMPTTVHKLLIHGAKIIGFSMLPIGQMSKEAQESCKKYVKSFRQDFARKFSRKQNMEDIFARLLIASDPVISSLRKLPAKSSKSLSREAMALLIPPTINNEKELQMADCDSGDNNDSDSDTNWVL</sequence>
<evidence type="ECO:0000313" key="2">
    <source>
        <dbReference type="Proteomes" id="UP001353858"/>
    </source>
</evidence>
<comment type="caution">
    <text evidence="1">The sequence shown here is derived from an EMBL/GenBank/DDBJ whole genome shotgun (WGS) entry which is preliminary data.</text>
</comment>
<dbReference type="EMBL" id="JARPUR010000001">
    <property type="protein sequence ID" value="KAK4887814.1"/>
    <property type="molecule type" value="Genomic_DNA"/>
</dbReference>
<dbReference type="Proteomes" id="UP001353858">
    <property type="component" value="Unassembled WGS sequence"/>
</dbReference>
<name>A0AAN7PJ90_9COLE</name>
<protein>
    <submittedName>
        <fullName evidence="1">Uncharacterized protein</fullName>
    </submittedName>
</protein>